<dbReference type="PRINTS" id="PR00344">
    <property type="entry name" value="BCTRLSENSOR"/>
</dbReference>
<dbReference type="InterPro" id="IPR003594">
    <property type="entry name" value="HATPase_dom"/>
</dbReference>
<dbReference type="PANTHER" id="PTHR42878">
    <property type="entry name" value="TWO-COMPONENT HISTIDINE KINASE"/>
    <property type="match status" value="1"/>
</dbReference>
<dbReference type="GO" id="GO:0007234">
    <property type="term" value="P:osmosensory signaling via phosphorelay pathway"/>
    <property type="evidence" value="ECO:0007669"/>
    <property type="project" value="TreeGrafter"/>
</dbReference>
<protein>
    <recommendedName>
        <fullName evidence="6">Sensor-like histidine kinase SenX3</fullName>
        <ecNumber evidence="2">2.7.13.3</ecNumber>
    </recommendedName>
</protein>
<dbReference type="InterPro" id="IPR004358">
    <property type="entry name" value="Sig_transdc_His_kin-like_C"/>
</dbReference>
<dbReference type="Pfam" id="PF02518">
    <property type="entry name" value="HATPase_c"/>
    <property type="match status" value="1"/>
</dbReference>
<reference evidence="9" key="1">
    <citation type="journal article" date="2017" name="Med. Chem. Commun.">
        <title>Nonomuraea sp. ATCC 55076 harbours the largest actinomycete chromosome to date and the kistamicin biosynthetic gene cluster.</title>
        <authorList>
            <person name="Nazari B."/>
            <person name="Forneris C.C."/>
            <person name="Gibson M.I."/>
            <person name="Moon K."/>
            <person name="Schramma K.R."/>
            <person name="Seyedsayamdost M.R."/>
        </authorList>
    </citation>
    <scope>NUCLEOTIDE SEQUENCE [LARGE SCALE GENOMIC DNA]</scope>
    <source>
        <strain evidence="9">ATCC 55076</strain>
    </source>
</reference>
<evidence type="ECO:0000256" key="6">
    <source>
        <dbReference type="ARBA" id="ARBA00039401"/>
    </source>
</evidence>
<dbReference type="AlphaFoldDB" id="A0A1V0ALU6"/>
<keyword evidence="9" id="KW-1185">Reference proteome</keyword>
<evidence type="ECO:0000256" key="4">
    <source>
        <dbReference type="ARBA" id="ARBA00022777"/>
    </source>
</evidence>
<dbReference type="STRING" id="1909395.BKM31_45530"/>
<keyword evidence="4" id="KW-0418">Kinase</keyword>
<evidence type="ECO:0000256" key="1">
    <source>
        <dbReference type="ARBA" id="ARBA00000085"/>
    </source>
</evidence>
<feature type="domain" description="Histidine kinase" evidence="7">
    <location>
        <begin position="481"/>
        <end position="715"/>
    </location>
</feature>
<sequence length="718" mass="79608">MDSDSSVARMRFAPEILRRLGEELVPHPDLGIIELVRNAYDADAERCVIELIDVEAPGGTIRVSDVGEGMTPRDINDGFLLLGRSGKIESEFTPKGRRKVGEKGLGRLAALRLGREVRLRTRPRTEPGVEYQLNIDWDLFETAVAVEDIDLSIVRVSTSESPGTTIEILKTTHELSHADVERLARSLVMLTGPFPDTNVDFVAELRSPEFSAMEKIARQGFFEVCDYILTGTLSADGTISATLANRHGAVQASAGTDEIMRHNPDHKAVSPPQFMAPPKAELKLWIFNLQTVSFDADGHRIPGLQKSVSNWLKQVGGFHLFHRGLRVHPYGDPGNDWVSMNALRTANPELRPATYTSVGRIILADDETNLTPKTDRSGYVENLSFRELREFVRSVLEWAADVRVEWRDKTNQERKRKSKSRIKETQEAVDEAIKLAPRETQKLVRKAVQEERAAIKERLEVMEHDLELYRTLSTVGTTTAVFAHETLRPVDAIEQMAKAVKRRGERALGEDYARTIAKPVQLIERAAGSLRTFAELPLMLLKNRKRRPGIVEVGPVVADLLRTFKPYLDDSQVSVVLEFPDEPAKIQSTVASVEAITANIIANAVAEFSATEVSTQSRAHESNRAGNDNDTRTLVIRCTLSPESVHLVFSDNGGGIRGLTPEEVWLPGRSTREGGTGLGLTIVRDIVADLRGKVWAQSTGELGGAEFHISIPRVRTLA</sequence>
<accession>A0A1V0ALU6</accession>
<dbReference type="PANTHER" id="PTHR42878:SF14">
    <property type="entry name" value="OSMOLARITY TWO-COMPONENT SYSTEM PROTEIN SSK1"/>
    <property type="match status" value="1"/>
</dbReference>
<dbReference type="RefSeq" id="WP_155128825.1">
    <property type="nucleotide sequence ID" value="NZ_CP017717.1"/>
</dbReference>
<name>A0A1V0ALU6_9ACTN</name>
<dbReference type="EMBL" id="CP017717">
    <property type="protein sequence ID" value="AQZ71139.1"/>
    <property type="molecule type" value="Genomic_DNA"/>
</dbReference>
<dbReference type="InterPro" id="IPR036890">
    <property type="entry name" value="HATPase_C_sf"/>
</dbReference>
<dbReference type="GO" id="GO:0030295">
    <property type="term" value="F:protein kinase activator activity"/>
    <property type="evidence" value="ECO:0007669"/>
    <property type="project" value="TreeGrafter"/>
</dbReference>
<dbReference type="GO" id="GO:0004673">
    <property type="term" value="F:protein histidine kinase activity"/>
    <property type="evidence" value="ECO:0007669"/>
    <property type="project" value="UniProtKB-EC"/>
</dbReference>
<dbReference type="Gene3D" id="3.30.565.10">
    <property type="entry name" value="Histidine kinase-like ATPase, C-terminal domain"/>
    <property type="match status" value="2"/>
</dbReference>
<dbReference type="SUPFAM" id="SSF55874">
    <property type="entry name" value="ATPase domain of HSP90 chaperone/DNA topoisomerase II/histidine kinase"/>
    <property type="match status" value="2"/>
</dbReference>
<dbReference type="KEGG" id="noa:BKM31_45530"/>
<comment type="catalytic activity">
    <reaction evidence="1">
        <text>ATP + protein L-histidine = ADP + protein N-phospho-L-histidine.</text>
        <dbReference type="EC" id="2.7.13.3"/>
    </reaction>
</comment>
<evidence type="ECO:0000259" key="7">
    <source>
        <dbReference type="PROSITE" id="PS50109"/>
    </source>
</evidence>
<gene>
    <name evidence="8" type="ORF">BKM31_45530</name>
</gene>
<dbReference type="EC" id="2.7.13.3" evidence="2"/>
<keyword evidence="5" id="KW-0902">Two-component regulatory system</keyword>
<organism evidence="8 9">
    <name type="scientific">[Actinomadura] parvosata subsp. kistnae</name>
    <dbReference type="NCBI Taxonomy" id="1909395"/>
    <lineage>
        <taxon>Bacteria</taxon>
        <taxon>Bacillati</taxon>
        <taxon>Actinomycetota</taxon>
        <taxon>Actinomycetes</taxon>
        <taxon>Streptosporangiales</taxon>
        <taxon>Streptosporangiaceae</taxon>
        <taxon>Nonomuraea</taxon>
    </lineage>
</organism>
<dbReference type="InterPro" id="IPR050351">
    <property type="entry name" value="BphY/WalK/GraS-like"/>
</dbReference>
<evidence type="ECO:0000256" key="5">
    <source>
        <dbReference type="ARBA" id="ARBA00023012"/>
    </source>
</evidence>
<dbReference type="OrthoDB" id="8765545at2"/>
<evidence type="ECO:0000256" key="3">
    <source>
        <dbReference type="ARBA" id="ARBA00022679"/>
    </source>
</evidence>
<keyword evidence="3" id="KW-0808">Transferase</keyword>
<dbReference type="InterPro" id="IPR005467">
    <property type="entry name" value="His_kinase_dom"/>
</dbReference>
<dbReference type="PROSITE" id="PS50109">
    <property type="entry name" value="HIS_KIN"/>
    <property type="match status" value="1"/>
</dbReference>
<evidence type="ECO:0000313" key="9">
    <source>
        <dbReference type="Proteomes" id="UP000190797"/>
    </source>
</evidence>
<dbReference type="Proteomes" id="UP000190797">
    <property type="component" value="Chromosome"/>
</dbReference>
<evidence type="ECO:0000313" key="8">
    <source>
        <dbReference type="EMBL" id="AQZ71139.1"/>
    </source>
</evidence>
<evidence type="ECO:0000256" key="2">
    <source>
        <dbReference type="ARBA" id="ARBA00012438"/>
    </source>
</evidence>
<dbReference type="GO" id="GO:0000156">
    <property type="term" value="F:phosphorelay response regulator activity"/>
    <property type="evidence" value="ECO:0007669"/>
    <property type="project" value="TreeGrafter"/>
</dbReference>
<proteinExistence type="predicted"/>
<dbReference type="Pfam" id="PF13589">
    <property type="entry name" value="HATPase_c_3"/>
    <property type="match status" value="1"/>
</dbReference>
<dbReference type="SMART" id="SM00387">
    <property type="entry name" value="HATPase_c"/>
    <property type="match status" value="1"/>
</dbReference>